<feature type="chain" id="PRO_5041447210" evidence="1">
    <location>
        <begin position="26"/>
        <end position="119"/>
    </location>
</feature>
<evidence type="ECO:0000256" key="1">
    <source>
        <dbReference type="SAM" id="SignalP"/>
    </source>
</evidence>
<name>A0AA46YLE1_9ACTN</name>
<dbReference type="KEGG" id="sgrg:L0C25_19935"/>
<sequence length="119" mass="13309">MIRRTAVVAVAVTALLALGTPSASADVLVHQPPAKKCVGKKFTVGVWYQSYSGGPRGVRVKVVGPHGKTVLKKSVRATTNWRYWRVKAKPRGVYRTVYRQGRHGKPAWTLRFRTRAHRC</sequence>
<organism evidence="2 3">
    <name type="scientific">Solicola gregarius</name>
    <dbReference type="NCBI Taxonomy" id="2908642"/>
    <lineage>
        <taxon>Bacteria</taxon>
        <taxon>Bacillati</taxon>
        <taxon>Actinomycetota</taxon>
        <taxon>Actinomycetes</taxon>
        <taxon>Propionibacteriales</taxon>
        <taxon>Nocardioidaceae</taxon>
        <taxon>Solicola</taxon>
    </lineage>
</organism>
<feature type="signal peptide" evidence="1">
    <location>
        <begin position="1"/>
        <end position="25"/>
    </location>
</feature>
<keyword evidence="1" id="KW-0732">Signal</keyword>
<keyword evidence="3" id="KW-1185">Reference proteome</keyword>
<proteinExistence type="predicted"/>
<reference evidence="2" key="1">
    <citation type="submission" date="2022-01" db="EMBL/GenBank/DDBJ databases">
        <title>Nocardioidaceae gen. sp. A5X3R13.</title>
        <authorList>
            <person name="Lopez Marin M.A."/>
            <person name="Uhlik O."/>
        </authorList>
    </citation>
    <scope>NUCLEOTIDE SEQUENCE</scope>
    <source>
        <strain evidence="2">A5X3R13</strain>
    </source>
</reference>
<evidence type="ECO:0000313" key="2">
    <source>
        <dbReference type="EMBL" id="UYM04783.1"/>
    </source>
</evidence>
<dbReference type="RefSeq" id="WP_271633541.1">
    <property type="nucleotide sequence ID" value="NZ_CP094970.1"/>
</dbReference>
<accession>A0AA46YLE1</accession>
<gene>
    <name evidence="2" type="ORF">L0C25_19935</name>
</gene>
<dbReference type="EMBL" id="CP094970">
    <property type="protein sequence ID" value="UYM04783.1"/>
    <property type="molecule type" value="Genomic_DNA"/>
</dbReference>
<evidence type="ECO:0000313" key="3">
    <source>
        <dbReference type="Proteomes" id="UP001164390"/>
    </source>
</evidence>
<protein>
    <submittedName>
        <fullName evidence="2">Uncharacterized protein</fullName>
    </submittedName>
</protein>
<dbReference type="Proteomes" id="UP001164390">
    <property type="component" value="Chromosome"/>
</dbReference>
<dbReference type="AlphaFoldDB" id="A0AA46YLE1"/>